<dbReference type="InterPro" id="IPR003775">
    <property type="entry name" value="Flagellar_assembly_factor_FliW"/>
</dbReference>
<comment type="caution">
    <text evidence="4">The sequence shown here is derived from an EMBL/GenBank/DDBJ whole genome shotgun (WGS) entry which is preliminary data.</text>
</comment>
<keyword evidence="4" id="KW-0969">Cilium</keyword>
<evidence type="ECO:0000256" key="3">
    <source>
        <dbReference type="ARBA" id="ARBA00022845"/>
    </source>
</evidence>
<sequence>MELISPIHGKIIYEKNEIIHFEKGLPGFSELKKYVIKQVQEESPFSILQSIEDKEIGFIIISPFFIKDNYEIKLSDEIIKNLKLENPDEVLLYSIITLNSKIEEITANLRAPLVINIKNKKGEQYILDKEMYGIKEKVFNREQVTGNK</sequence>
<dbReference type="InterPro" id="IPR024046">
    <property type="entry name" value="Flagellar_assmbl_FliW_dom_sf"/>
</dbReference>
<dbReference type="GO" id="GO:0006417">
    <property type="term" value="P:regulation of translation"/>
    <property type="evidence" value="ECO:0007669"/>
    <property type="project" value="UniProtKB-KW"/>
</dbReference>
<evidence type="ECO:0000256" key="2">
    <source>
        <dbReference type="ARBA" id="ARBA00022795"/>
    </source>
</evidence>
<dbReference type="AlphaFoldDB" id="A0A645GPZ1"/>
<proteinExistence type="inferred from homology"/>
<organism evidence="4">
    <name type="scientific">bioreactor metagenome</name>
    <dbReference type="NCBI Taxonomy" id="1076179"/>
    <lineage>
        <taxon>unclassified sequences</taxon>
        <taxon>metagenomes</taxon>
        <taxon>ecological metagenomes</taxon>
    </lineage>
</organism>
<accession>A0A645GPZ1</accession>
<name>A0A645GPZ1_9ZZZZ</name>
<dbReference type="GO" id="GO:0044780">
    <property type="term" value="P:bacterial-type flagellum assembly"/>
    <property type="evidence" value="ECO:0007669"/>
    <property type="project" value="InterPro"/>
</dbReference>
<dbReference type="PANTHER" id="PTHR39190:SF1">
    <property type="entry name" value="FLAGELLAR ASSEMBLY FACTOR FLIW"/>
    <property type="match status" value="1"/>
</dbReference>
<keyword evidence="1" id="KW-0963">Cytoplasm</keyword>
<dbReference type="Pfam" id="PF02623">
    <property type="entry name" value="FliW"/>
    <property type="match status" value="1"/>
</dbReference>
<keyword evidence="2" id="KW-1005">Bacterial flagellum biogenesis</keyword>
<dbReference type="EMBL" id="VSSQ01079454">
    <property type="protein sequence ID" value="MPN28978.1"/>
    <property type="molecule type" value="Genomic_DNA"/>
</dbReference>
<dbReference type="NCBIfam" id="NF009793">
    <property type="entry name" value="PRK13285.1-1"/>
    <property type="match status" value="1"/>
</dbReference>
<dbReference type="Gene3D" id="2.30.290.10">
    <property type="entry name" value="BH3618-like"/>
    <property type="match status" value="1"/>
</dbReference>
<gene>
    <name evidence="4" type="primary">fliW_20</name>
    <name evidence="4" type="ORF">SDC9_176425</name>
</gene>
<protein>
    <submittedName>
        <fullName evidence="4">Flagellar assembly factor FliW</fullName>
    </submittedName>
</protein>
<evidence type="ECO:0000313" key="4">
    <source>
        <dbReference type="EMBL" id="MPN28978.1"/>
    </source>
</evidence>
<evidence type="ECO:0000256" key="1">
    <source>
        <dbReference type="ARBA" id="ARBA00022490"/>
    </source>
</evidence>
<keyword evidence="4" id="KW-0966">Cell projection</keyword>
<dbReference type="PANTHER" id="PTHR39190">
    <property type="entry name" value="FLAGELLAR ASSEMBLY FACTOR FLIW"/>
    <property type="match status" value="1"/>
</dbReference>
<dbReference type="HAMAP" id="MF_01185">
    <property type="entry name" value="FliW"/>
    <property type="match status" value="1"/>
</dbReference>
<keyword evidence="4" id="KW-0282">Flagellum</keyword>
<reference evidence="4" key="1">
    <citation type="submission" date="2019-08" db="EMBL/GenBank/DDBJ databases">
        <authorList>
            <person name="Kucharzyk K."/>
            <person name="Murdoch R.W."/>
            <person name="Higgins S."/>
            <person name="Loffler F."/>
        </authorList>
    </citation>
    <scope>NUCLEOTIDE SEQUENCE</scope>
</reference>
<dbReference type="SUPFAM" id="SSF141457">
    <property type="entry name" value="BH3618-like"/>
    <property type="match status" value="1"/>
</dbReference>
<keyword evidence="3" id="KW-0810">Translation regulation</keyword>